<evidence type="ECO:0000313" key="3">
    <source>
        <dbReference type="Proteomes" id="UP000198984"/>
    </source>
</evidence>
<dbReference type="InterPro" id="IPR023214">
    <property type="entry name" value="HAD_sf"/>
</dbReference>
<dbReference type="Proteomes" id="UP000198984">
    <property type="component" value="Unassembled WGS sequence"/>
</dbReference>
<dbReference type="SFLD" id="SFLDS00003">
    <property type="entry name" value="Haloacid_Dehalogenase"/>
    <property type="match status" value="1"/>
</dbReference>
<dbReference type="InterPro" id="IPR050155">
    <property type="entry name" value="HAD-like_hydrolase_sf"/>
</dbReference>
<dbReference type="STRING" id="573321.SAMN04488505_106263"/>
<dbReference type="Pfam" id="PF13419">
    <property type="entry name" value="HAD_2"/>
    <property type="match status" value="1"/>
</dbReference>
<dbReference type="GO" id="GO:0006281">
    <property type="term" value="P:DNA repair"/>
    <property type="evidence" value="ECO:0007669"/>
    <property type="project" value="TreeGrafter"/>
</dbReference>
<dbReference type="InterPro" id="IPR036412">
    <property type="entry name" value="HAD-like_sf"/>
</dbReference>
<dbReference type="SUPFAM" id="SSF56784">
    <property type="entry name" value="HAD-like"/>
    <property type="match status" value="1"/>
</dbReference>
<evidence type="ECO:0000313" key="2">
    <source>
        <dbReference type="EMBL" id="SEM83027.1"/>
    </source>
</evidence>
<dbReference type="GO" id="GO:0008967">
    <property type="term" value="F:phosphoglycolate phosphatase activity"/>
    <property type="evidence" value="ECO:0007669"/>
    <property type="project" value="TreeGrafter"/>
</dbReference>
<keyword evidence="1" id="KW-0812">Transmembrane</keyword>
<keyword evidence="2" id="KW-0378">Hydrolase</keyword>
<dbReference type="Gene3D" id="1.10.150.240">
    <property type="entry name" value="Putative phosphatase, domain 2"/>
    <property type="match status" value="1"/>
</dbReference>
<sequence>MFINTKLRITCFYTFVPVTLLTITLMNLQLAVFDIAGTTLHDESNVGRVLQQVIQQQAGVPVSLPEVNEVMGYAKPYAIRYLLQQKQDTRHQDDGFVNGLHTLFVQQMSTHYQQDASVREKSGAGEVFQALKQRGIKIALDTGFDRAITNIILERVGWLNNGIIDTVVTSDEVAQGRPYPYMIYRAMEQLGIQSIQQVAKIGDTISDLEEGTNAGCPYVIGVTTGAYTKEALEKGPHTHLIAGLEEILEIIS</sequence>
<dbReference type="AlphaFoldDB" id="A0A1H8BMA7"/>
<gene>
    <name evidence="2" type="ORF">SAMN04488505_106263</name>
</gene>
<feature type="transmembrane region" description="Helical" evidence="1">
    <location>
        <begin position="12"/>
        <end position="33"/>
    </location>
</feature>
<dbReference type="SFLD" id="SFLDG01129">
    <property type="entry name" value="C1.5:_HAD__Beta-PGM__Phosphata"/>
    <property type="match status" value="1"/>
</dbReference>
<dbReference type="InterPro" id="IPR023198">
    <property type="entry name" value="PGP-like_dom2"/>
</dbReference>
<reference evidence="2 3" key="1">
    <citation type="submission" date="2016-10" db="EMBL/GenBank/DDBJ databases">
        <authorList>
            <person name="de Groot N.N."/>
        </authorList>
    </citation>
    <scope>NUCLEOTIDE SEQUENCE [LARGE SCALE GENOMIC DNA]</scope>
    <source>
        <strain evidence="2 3">DSM 21039</strain>
    </source>
</reference>
<protein>
    <submittedName>
        <fullName evidence="2">Phosphonatase-like hydrolase</fullName>
    </submittedName>
</protein>
<dbReference type="PANTHER" id="PTHR43434:SF19">
    <property type="entry name" value="PHOSPHONOACETALDEHYDE HYDROLASE"/>
    <property type="match status" value="1"/>
</dbReference>
<dbReference type="GO" id="GO:0005829">
    <property type="term" value="C:cytosol"/>
    <property type="evidence" value="ECO:0007669"/>
    <property type="project" value="TreeGrafter"/>
</dbReference>
<accession>A0A1H8BMA7</accession>
<keyword evidence="1" id="KW-1133">Transmembrane helix</keyword>
<dbReference type="PANTHER" id="PTHR43434">
    <property type="entry name" value="PHOSPHOGLYCOLATE PHOSPHATASE"/>
    <property type="match status" value="1"/>
</dbReference>
<evidence type="ECO:0000256" key="1">
    <source>
        <dbReference type="SAM" id="Phobius"/>
    </source>
</evidence>
<keyword evidence="1" id="KW-0472">Membrane</keyword>
<dbReference type="EMBL" id="FOBB01000006">
    <property type="protein sequence ID" value="SEM83027.1"/>
    <property type="molecule type" value="Genomic_DNA"/>
</dbReference>
<dbReference type="InterPro" id="IPR041492">
    <property type="entry name" value="HAD_2"/>
</dbReference>
<name>A0A1H8BMA7_9BACT</name>
<proteinExistence type="predicted"/>
<keyword evidence="3" id="KW-1185">Reference proteome</keyword>
<organism evidence="2 3">
    <name type="scientific">Chitinophaga rupis</name>
    <dbReference type="NCBI Taxonomy" id="573321"/>
    <lineage>
        <taxon>Bacteria</taxon>
        <taxon>Pseudomonadati</taxon>
        <taxon>Bacteroidota</taxon>
        <taxon>Chitinophagia</taxon>
        <taxon>Chitinophagales</taxon>
        <taxon>Chitinophagaceae</taxon>
        <taxon>Chitinophaga</taxon>
    </lineage>
</organism>
<dbReference type="Gene3D" id="3.40.50.1000">
    <property type="entry name" value="HAD superfamily/HAD-like"/>
    <property type="match status" value="1"/>
</dbReference>